<feature type="transmembrane region" description="Helical" evidence="1">
    <location>
        <begin position="34"/>
        <end position="50"/>
    </location>
</feature>
<accession>A0ABS6E384</accession>
<keyword evidence="3" id="KW-1185">Reference proteome</keyword>
<gene>
    <name evidence="2" type="ORF">KQI42_05025</name>
</gene>
<evidence type="ECO:0000313" key="2">
    <source>
        <dbReference type="EMBL" id="MBU5437360.1"/>
    </source>
</evidence>
<protein>
    <submittedName>
        <fullName evidence="2">Uncharacterized protein</fullName>
    </submittedName>
</protein>
<evidence type="ECO:0000313" key="3">
    <source>
        <dbReference type="Proteomes" id="UP000749471"/>
    </source>
</evidence>
<proteinExistence type="predicted"/>
<keyword evidence="1" id="KW-0812">Transmembrane</keyword>
<sequence length="68" mass="8073">MEREGISVFIILISIEFIVSGEPSPLHQYSKPNFFYWVLYLWCTLSNIVIKDDLIKQGRRRVMSALFY</sequence>
<name>A0ABS6E384_9FIRM</name>
<organism evidence="2 3">
    <name type="scientific">Tissierella simiarum</name>
    <dbReference type="NCBI Taxonomy" id="2841534"/>
    <lineage>
        <taxon>Bacteria</taxon>
        <taxon>Bacillati</taxon>
        <taxon>Bacillota</taxon>
        <taxon>Tissierellia</taxon>
        <taxon>Tissierellales</taxon>
        <taxon>Tissierellaceae</taxon>
        <taxon>Tissierella</taxon>
    </lineage>
</organism>
<keyword evidence="1" id="KW-1133">Transmembrane helix</keyword>
<dbReference type="RefSeq" id="WP_216517386.1">
    <property type="nucleotide sequence ID" value="NZ_JAHLPM010000003.1"/>
</dbReference>
<keyword evidence="1" id="KW-0472">Membrane</keyword>
<dbReference type="Proteomes" id="UP000749471">
    <property type="component" value="Unassembled WGS sequence"/>
</dbReference>
<reference evidence="2 3" key="1">
    <citation type="submission" date="2021-06" db="EMBL/GenBank/DDBJ databases">
        <authorList>
            <person name="Sun Q."/>
            <person name="Li D."/>
        </authorList>
    </citation>
    <scope>NUCLEOTIDE SEQUENCE [LARGE SCALE GENOMIC DNA]</scope>
    <source>
        <strain evidence="2 3">MSJ-40</strain>
    </source>
</reference>
<dbReference type="EMBL" id="JAHLPM010000003">
    <property type="protein sequence ID" value="MBU5437360.1"/>
    <property type="molecule type" value="Genomic_DNA"/>
</dbReference>
<comment type="caution">
    <text evidence="2">The sequence shown here is derived from an EMBL/GenBank/DDBJ whole genome shotgun (WGS) entry which is preliminary data.</text>
</comment>
<evidence type="ECO:0000256" key="1">
    <source>
        <dbReference type="SAM" id="Phobius"/>
    </source>
</evidence>